<evidence type="ECO:0000256" key="6">
    <source>
        <dbReference type="ARBA" id="ARBA00023125"/>
    </source>
</evidence>
<dbReference type="SMART" id="SM00342">
    <property type="entry name" value="HTH_ARAC"/>
    <property type="match status" value="1"/>
</dbReference>
<name>A0ABW9XXE9_9BACL</name>
<dbReference type="InterPro" id="IPR018060">
    <property type="entry name" value="HTH_AraC"/>
</dbReference>
<reference evidence="11 12" key="1">
    <citation type="submission" date="2020-01" db="EMBL/GenBank/DDBJ databases">
        <title>Paenibacillus soybeanensis sp. nov. isolated from the nodules of soybean (Glycine max(L.) Merr).</title>
        <authorList>
            <person name="Wang H."/>
        </authorList>
    </citation>
    <scope>NUCLEOTIDE SEQUENCE [LARGE SCALE GENOMIC DNA]</scope>
    <source>
        <strain evidence="11 12">T1</strain>
    </source>
</reference>
<dbReference type="Gene3D" id="3.40.50.2300">
    <property type="match status" value="1"/>
</dbReference>
<dbReference type="SUPFAM" id="SSF46689">
    <property type="entry name" value="Homeodomain-like"/>
    <property type="match status" value="2"/>
</dbReference>
<keyword evidence="12" id="KW-1185">Reference proteome</keyword>
<evidence type="ECO:0000256" key="4">
    <source>
        <dbReference type="ARBA" id="ARBA00023012"/>
    </source>
</evidence>
<keyword evidence="6" id="KW-0238">DNA-binding</keyword>
<dbReference type="Pfam" id="PF12833">
    <property type="entry name" value="HTH_18"/>
    <property type="match status" value="1"/>
</dbReference>
<evidence type="ECO:0000313" key="11">
    <source>
        <dbReference type="EMBL" id="NBD27388.1"/>
    </source>
</evidence>
<evidence type="ECO:0000313" key="12">
    <source>
        <dbReference type="Proteomes" id="UP000665561"/>
    </source>
</evidence>
<sequence>MEINVFVVDDEERQRHSIVRHIAWERYRMRVTGEWEAAEEALEGAKQMPPDLLITDIRLLGTDGLELSARMRRMNPRMRIIMVTGYEEFQYAKTALDIGVDAFLVKPIIFEELNAILERVYQEEQSNLLRSHETMRMREQIDVCKPIAQEQLMQELIHGLIVGEEAVRARADALDMLKGTGTRLVLTIVFQSDRSPSLPTAEQARLEGSGIEEAAEAACGSLLETKMTSQRGNIVLILQGRMGVDFEAETERCVRRLCAALVNMNDGNARIGVGPPVAKLSQLGDSFRLAQKAVNQGLLGGGERVYSWKMLREQGVGAEKSLEELTADFFAVLGAGDGQNSLSLLGEILNGFAGNRRKQGAELRSLCMHLISGAYRSASEIGDANRQFGSEQKLWEQLLECREEPELLQETVHMISSLSLFIAERKKSHAQIVVQKALAYMDGHYKDNLSLRSVAESVYLSPNYLGALFRAELGVSFTDQLIRIRIQKAKELLQHPELKLYEVAESVGYQNIGYFTGLFKRVTGLSPKEFRDFQGDSDR</sequence>
<comment type="subcellular location">
    <subcellularLocation>
        <location evidence="1">Cytoplasm</location>
    </subcellularLocation>
</comment>
<dbReference type="InterPro" id="IPR051552">
    <property type="entry name" value="HptR"/>
</dbReference>
<evidence type="ECO:0000256" key="5">
    <source>
        <dbReference type="ARBA" id="ARBA00023015"/>
    </source>
</evidence>
<dbReference type="PANTHER" id="PTHR42713:SF3">
    <property type="entry name" value="TRANSCRIPTIONAL REGULATORY PROTEIN HPTR"/>
    <property type="match status" value="1"/>
</dbReference>
<dbReference type="InterPro" id="IPR020449">
    <property type="entry name" value="Tscrpt_reg_AraC-type_HTH"/>
</dbReference>
<dbReference type="SUPFAM" id="SSF52172">
    <property type="entry name" value="CheY-like"/>
    <property type="match status" value="1"/>
</dbReference>
<dbReference type="SMART" id="SM00448">
    <property type="entry name" value="REC"/>
    <property type="match status" value="1"/>
</dbReference>
<dbReference type="PRINTS" id="PR00032">
    <property type="entry name" value="HTHARAC"/>
</dbReference>
<dbReference type="Pfam" id="PF17853">
    <property type="entry name" value="GGDEF_2"/>
    <property type="match status" value="1"/>
</dbReference>
<evidence type="ECO:0000256" key="2">
    <source>
        <dbReference type="ARBA" id="ARBA00022490"/>
    </source>
</evidence>
<gene>
    <name evidence="11" type="ORF">GT019_26245</name>
</gene>
<evidence type="ECO:0000259" key="9">
    <source>
        <dbReference type="PROSITE" id="PS01124"/>
    </source>
</evidence>
<keyword evidence="3 8" id="KW-0597">Phosphoprotein</keyword>
<dbReference type="Proteomes" id="UP000665561">
    <property type="component" value="Unassembled WGS sequence"/>
</dbReference>
<protein>
    <submittedName>
        <fullName evidence="11">Response regulator</fullName>
    </submittedName>
</protein>
<comment type="caution">
    <text evidence="11">The sequence shown here is derived from an EMBL/GenBank/DDBJ whole genome shotgun (WGS) entry which is preliminary data.</text>
</comment>
<feature type="domain" description="HTH araC/xylS-type" evidence="9">
    <location>
        <begin position="435"/>
        <end position="533"/>
    </location>
</feature>
<dbReference type="CDD" id="cd17536">
    <property type="entry name" value="REC_YesN-like"/>
    <property type="match status" value="1"/>
</dbReference>
<evidence type="ECO:0000256" key="1">
    <source>
        <dbReference type="ARBA" id="ARBA00004496"/>
    </source>
</evidence>
<dbReference type="PROSITE" id="PS50110">
    <property type="entry name" value="RESPONSE_REGULATORY"/>
    <property type="match status" value="1"/>
</dbReference>
<organism evidence="11 12">
    <name type="scientific">Paenibacillus glycinis</name>
    <dbReference type="NCBI Taxonomy" id="2697035"/>
    <lineage>
        <taxon>Bacteria</taxon>
        <taxon>Bacillati</taxon>
        <taxon>Bacillota</taxon>
        <taxon>Bacilli</taxon>
        <taxon>Bacillales</taxon>
        <taxon>Paenibacillaceae</taxon>
        <taxon>Paenibacillus</taxon>
    </lineage>
</organism>
<evidence type="ECO:0000256" key="3">
    <source>
        <dbReference type="ARBA" id="ARBA00022553"/>
    </source>
</evidence>
<feature type="domain" description="Response regulatory" evidence="10">
    <location>
        <begin position="4"/>
        <end position="121"/>
    </location>
</feature>
<keyword evidence="7" id="KW-0804">Transcription</keyword>
<dbReference type="EMBL" id="JAAAMV010000027">
    <property type="protein sequence ID" value="NBD27388.1"/>
    <property type="molecule type" value="Genomic_DNA"/>
</dbReference>
<keyword evidence="4" id="KW-0902">Two-component regulatory system</keyword>
<dbReference type="InterPro" id="IPR011006">
    <property type="entry name" value="CheY-like_superfamily"/>
</dbReference>
<keyword evidence="5" id="KW-0805">Transcription regulation</keyword>
<keyword evidence="2" id="KW-0963">Cytoplasm</keyword>
<proteinExistence type="predicted"/>
<dbReference type="RefSeq" id="WP_161746412.1">
    <property type="nucleotide sequence ID" value="NZ_JAAAMV010000027.1"/>
</dbReference>
<dbReference type="PROSITE" id="PS00041">
    <property type="entry name" value="HTH_ARAC_FAMILY_1"/>
    <property type="match status" value="1"/>
</dbReference>
<evidence type="ECO:0000256" key="8">
    <source>
        <dbReference type="PROSITE-ProRule" id="PRU00169"/>
    </source>
</evidence>
<dbReference type="InterPro" id="IPR001789">
    <property type="entry name" value="Sig_transdc_resp-reg_receiver"/>
</dbReference>
<dbReference type="InterPro" id="IPR041522">
    <property type="entry name" value="CdaR_GGDEF"/>
</dbReference>
<dbReference type="InterPro" id="IPR009057">
    <property type="entry name" value="Homeodomain-like_sf"/>
</dbReference>
<dbReference type="InterPro" id="IPR018062">
    <property type="entry name" value="HTH_AraC-typ_CS"/>
</dbReference>
<dbReference type="Gene3D" id="1.10.10.60">
    <property type="entry name" value="Homeodomain-like"/>
    <property type="match status" value="2"/>
</dbReference>
<feature type="modified residue" description="4-aspartylphosphate" evidence="8">
    <location>
        <position position="56"/>
    </location>
</feature>
<dbReference type="PANTHER" id="PTHR42713">
    <property type="entry name" value="HISTIDINE KINASE-RELATED"/>
    <property type="match status" value="1"/>
</dbReference>
<evidence type="ECO:0000256" key="7">
    <source>
        <dbReference type="ARBA" id="ARBA00023163"/>
    </source>
</evidence>
<dbReference type="Pfam" id="PF00072">
    <property type="entry name" value="Response_reg"/>
    <property type="match status" value="1"/>
</dbReference>
<evidence type="ECO:0000259" key="10">
    <source>
        <dbReference type="PROSITE" id="PS50110"/>
    </source>
</evidence>
<accession>A0ABW9XXE9</accession>
<dbReference type="PROSITE" id="PS01124">
    <property type="entry name" value="HTH_ARAC_FAMILY_2"/>
    <property type="match status" value="1"/>
</dbReference>